<proteinExistence type="predicted"/>
<organism evidence="3 4">
    <name type="scientific">Flavobacterium capsici</name>
    <dbReference type="NCBI Taxonomy" id="3075618"/>
    <lineage>
        <taxon>Bacteria</taxon>
        <taxon>Pseudomonadati</taxon>
        <taxon>Bacteroidota</taxon>
        <taxon>Flavobacteriia</taxon>
        <taxon>Flavobacteriales</taxon>
        <taxon>Flavobacteriaceae</taxon>
        <taxon>Flavobacterium</taxon>
    </lineage>
</organism>
<keyword evidence="1" id="KW-0472">Membrane</keyword>
<keyword evidence="1" id="KW-0812">Transmembrane</keyword>
<evidence type="ECO:0000313" key="4">
    <source>
        <dbReference type="Proteomes" id="UP001304515"/>
    </source>
</evidence>
<name>A0AA96J8Q2_9FLAO</name>
<accession>A0AA96J8Q2</accession>
<evidence type="ECO:0000313" key="2">
    <source>
        <dbReference type="EMBL" id="WNM18600.1"/>
    </source>
</evidence>
<reference evidence="3 4" key="1">
    <citation type="submission" date="2023-09" db="EMBL/GenBank/DDBJ databases">
        <title>Flavobacterium sp. a novel bacteria isolate from Pepper rhizosphere.</title>
        <authorList>
            <person name="Peng Y."/>
            <person name="Lee J."/>
        </authorList>
    </citation>
    <scope>NUCLEOTIDE SEQUENCE [LARGE SCALE GENOMIC DNA]</scope>
    <source>
        <strain evidence="2">PMR2A8</strain>
        <strain evidence="3 4">PMTSA4</strain>
    </source>
</reference>
<accession>A0AA96J225</accession>
<feature type="transmembrane region" description="Helical" evidence="1">
    <location>
        <begin position="12"/>
        <end position="35"/>
    </location>
</feature>
<dbReference type="EMBL" id="CP134890">
    <property type="protein sequence ID" value="WNM22651.1"/>
    <property type="molecule type" value="Genomic_DNA"/>
</dbReference>
<evidence type="ECO:0000256" key="1">
    <source>
        <dbReference type="SAM" id="Phobius"/>
    </source>
</evidence>
<keyword evidence="4" id="KW-1185">Reference proteome</keyword>
<protein>
    <submittedName>
        <fullName evidence="3">Uncharacterized protein</fullName>
    </submittedName>
</protein>
<dbReference type="AlphaFoldDB" id="A0AA96J8Q2"/>
<dbReference type="RefSeq" id="WP_313322635.1">
    <property type="nucleotide sequence ID" value="NZ_CP134878.1"/>
</dbReference>
<gene>
    <name evidence="3" type="ORF">RN605_04640</name>
    <name evidence="2" type="ORF">RN608_11340</name>
</gene>
<dbReference type="Proteomes" id="UP001304515">
    <property type="component" value="Chromosome"/>
</dbReference>
<dbReference type="EMBL" id="CP134878">
    <property type="protein sequence ID" value="WNM18600.1"/>
    <property type="molecule type" value="Genomic_DNA"/>
</dbReference>
<sequence length="254" mass="29646">MEILNSFCTEYLNLFTIISSIATAIAVGIGLYTLVEVRKQRESTYKPQLIIEEFSFGLDTINYPYKIHFYDSNKILGIPTEPSNKINLNCLNIGFATASNVKFKFGCDIEKYVKIIKKFNNEFVANGNPNNFDIIKLSYSKNQNLILGESIKYPSEIYLNHTEYGNNLKFDYFLPVTIDSNPIRIEIPYFILYLFKVLFYYSLNSKFKVKTNFSFYLETTYLDIANKRHFKKFNFNINPVFNGSKIFKFNVDID</sequence>
<evidence type="ECO:0000313" key="3">
    <source>
        <dbReference type="EMBL" id="WNM22651.1"/>
    </source>
</evidence>
<dbReference type="KEGG" id="fcj:RN605_04640"/>
<keyword evidence="1" id="KW-1133">Transmembrane helix</keyword>